<gene>
    <name evidence="1" type="ORF">NIDE0566</name>
</gene>
<dbReference type="Proteomes" id="UP000001660">
    <property type="component" value="Chromosome"/>
</dbReference>
<organism evidence="1 2">
    <name type="scientific">Nitrospira defluvii</name>
    <dbReference type="NCBI Taxonomy" id="330214"/>
    <lineage>
        <taxon>Bacteria</taxon>
        <taxon>Pseudomonadati</taxon>
        <taxon>Nitrospirota</taxon>
        <taxon>Nitrospiria</taxon>
        <taxon>Nitrospirales</taxon>
        <taxon>Nitrospiraceae</taxon>
        <taxon>Nitrospira</taxon>
    </lineage>
</organism>
<accession>D8PAT1</accession>
<dbReference type="KEGG" id="nde:NIDE0566"/>
<keyword evidence="2" id="KW-1185">Reference proteome</keyword>
<dbReference type="HOGENOM" id="CLU_1056410_0_0_0"/>
<sequence length="263" mass="28802">MHDVLSLFKRNINQLFGITVDILNVGRSLQQLSLSMQILANNGVVQAAKIPGGKGRPMLALVEILNNTPKEIRPEVEALEHLCAGLAKVTASSSNIVWRYHQLIASLLSAMAHAEQSPASKHLETLSHLRFTTAADVTQLMHHPAFSDAGTLERDNRAYIITLCQTNLAELHERLKEALRCLGETQQALVGLKTIGLTARYMAFCIASEAAGLAEAEANFKNLATEITHVVDDLDAKTRAMKEAIEHGQELLELLLKGHTYAK</sequence>
<evidence type="ECO:0008006" key="3">
    <source>
        <dbReference type="Google" id="ProtNLM"/>
    </source>
</evidence>
<dbReference type="EMBL" id="FP929003">
    <property type="protein sequence ID" value="CBK40340.1"/>
    <property type="molecule type" value="Genomic_DNA"/>
</dbReference>
<dbReference type="STRING" id="330214.NIDE0566"/>
<reference evidence="1 2" key="1">
    <citation type="journal article" date="2010" name="Proc. Natl. Acad. Sci. U.S.A.">
        <title>A Nitrospira metagenome illuminates the physiology and evolution of globally important nitrite-oxidizing bacteria.</title>
        <authorList>
            <person name="Lucker S."/>
            <person name="Wagner M."/>
            <person name="Maixner F."/>
            <person name="Pelletier E."/>
            <person name="Koch H."/>
            <person name="Vacherie B."/>
            <person name="Rattei T."/>
            <person name="Sinninghe Damste J."/>
            <person name="Spieck E."/>
            <person name="Le Paslier D."/>
            <person name="Daims H."/>
        </authorList>
    </citation>
    <scope>NUCLEOTIDE SEQUENCE [LARGE SCALE GENOMIC DNA]</scope>
</reference>
<dbReference type="OrthoDB" id="9788310at2"/>
<evidence type="ECO:0000313" key="1">
    <source>
        <dbReference type="EMBL" id="CBK40340.1"/>
    </source>
</evidence>
<protein>
    <recommendedName>
        <fullName evidence="3">Methyl-accepting chemotaxis protein</fullName>
    </recommendedName>
</protein>
<evidence type="ECO:0000313" key="2">
    <source>
        <dbReference type="Proteomes" id="UP000001660"/>
    </source>
</evidence>
<name>D8PAT1_9BACT</name>
<proteinExistence type="predicted"/>
<dbReference type="AlphaFoldDB" id="D8PAT1"/>